<dbReference type="SUPFAM" id="SSF51445">
    <property type="entry name" value="(Trans)glycosidases"/>
    <property type="match status" value="1"/>
</dbReference>
<dbReference type="EC" id="3.2.1.10" evidence="5"/>
<feature type="compositionally biased region" description="Basic and acidic residues" evidence="3">
    <location>
        <begin position="398"/>
        <end position="413"/>
    </location>
</feature>
<dbReference type="Pfam" id="PF00128">
    <property type="entry name" value="Alpha-amylase"/>
    <property type="match status" value="1"/>
</dbReference>
<dbReference type="PANTHER" id="PTHR10357">
    <property type="entry name" value="ALPHA-AMYLASE FAMILY MEMBER"/>
    <property type="match status" value="1"/>
</dbReference>
<feature type="compositionally biased region" description="Polar residues" evidence="3">
    <location>
        <begin position="414"/>
        <end position="423"/>
    </location>
</feature>
<evidence type="ECO:0000256" key="1">
    <source>
        <dbReference type="ARBA" id="ARBA00022801"/>
    </source>
</evidence>
<keyword evidence="2 5" id="KW-0326">Glycosidase</keyword>
<dbReference type="FunFam" id="3.90.400.10:FF:000002">
    <property type="entry name" value="Sucrose isomerase"/>
    <property type="match status" value="1"/>
</dbReference>
<dbReference type="Gene3D" id="3.90.400.10">
    <property type="entry name" value="Oligo-1,6-glucosidase, Domain 2"/>
    <property type="match status" value="1"/>
</dbReference>
<protein>
    <submittedName>
        <fullName evidence="5">Oligo-1,6-glucosidase</fullName>
        <ecNumber evidence="5">3.2.1.10</ecNumber>
    </submittedName>
</protein>
<evidence type="ECO:0000313" key="5">
    <source>
        <dbReference type="EMBL" id="MPL76026.1"/>
    </source>
</evidence>
<feature type="domain" description="Glycosyl hydrolase family 13 catalytic" evidence="4">
    <location>
        <begin position="32"/>
        <end position="413"/>
    </location>
</feature>
<proteinExistence type="predicted"/>
<dbReference type="SMART" id="SM00642">
    <property type="entry name" value="Aamy"/>
    <property type="match status" value="1"/>
</dbReference>
<evidence type="ECO:0000259" key="4">
    <source>
        <dbReference type="SMART" id="SM00642"/>
    </source>
</evidence>
<dbReference type="InterPro" id="IPR017853">
    <property type="entry name" value="GH"/>
</dbReference>
<dbReference type="InterPro" id="IPR006047">
    <property type="entry name" value="GH13_cat_dom"/>
</dbReference>
<dbReference type="EMBL" id="VSSQ01000094">
    <property type="protein sequence ID" value="MPL76026.1"/>
    <property type="molecule type" value="Genomic_DNA"/>
</dbReference>
<dbReference type="CDD" id="cd11333">
    <property type="entry name" value="AmyAc_SI_OligoGlu_DGase"/>
    <property type="match status" value="1"/>
</dbReference>
<dbReference type="GO" id="GO:0004574">
    <property type="term" value="F:oligo-1,6-glucosidase activity"/>
    <property type="evidence" value="ECO:0007669"/>
    <property type="project" value="UniProtKB-EC"/>
</dbReference>
<dbReference type="GO" id="GO:0004556">
    <property type="term" value="F:alpha-amylase activity"/>
    <property type="evidence" value="ECO:0007669"/>
    <property type="project" value="TreeGrafter"/>
</dbReference>
<dbReference type="Gene3D" id="3.20.20.80">
    <property type="entry name" value="Glycosidases"/>
    <property type="match status" value="1"/>
</dbReference>
<dbReference type="InterPro" id="IPR045857">
    <property type="entry name" value="O16G_dom_2"/>
</dbReference>
<sequence length="534" mass="61014">MLHRTITFLLILCSFAAVAQEMQWPKETVFYQIYMPSFQDSNGDGISDFAGITSRLGYIQDLGIKGIWLTPFLESPKVDNGYDVADYYRTDPSYGDLNDFKTFLDEAHRRGIRVIMDMVVNHTSTDCRWFQESRKSRDNPYRDYYIWRDEPNNWESFFGGKAWEYDSVTLQYYYHKFDVRMADLNWGNPAVAEEISRVLRFWLDLGVDGFRMDVINFLTTDGILSDNPMKDGSQQHIYDIDQPGIKVALARIRSVVDEYPGRFLVGEVGSDKPEILKEHQSPETMDVVFNFNFGSIPGFSPGRLYRELRSMNRQMPGYPTLFFGSHDNPRPMSRLAGGSIHRAKALAALILSAKGVPFVYFGDELGMENIIAKSPEEIVDVQGRTHYRLALEAGKSAEEALEEGNRHNRDKSRSPMQWDNSLNAGFTTGKPWIGVHENHREVNVEALKKDGNSILNAHKGLIHLRNREKTLQYGSMERLKLKKNLLTFTRRLGNDRIGVVIALDLDAAVKLPRGAEILAGTPDLRTSGFVIYRY</sequence>
<accession>A0A644UAL7</accession>
<comment type="caution">
    <text evidence="5">The sequence shown here is derived from an EMBL/GenBank/DDBJ whole genome shotgun (WGS) entry which is preliminary data.</text>
</comment>
<name>A0A644UAL7_9ZZZZ</name>
<organism evidence="5">
    <name type="scientific">bioreactor metagenome</name>
    <dbReference type="NCBI Taxonomy" id="1076179"/>
    <lineage>
        <taxon>unclassified sequences</taxon>
        <taxon>metagenomes</taxon>
        <taxon>ecological metagenomes</taxon>
    </lineage>
</organism>
<dbReference type="GO" id="GO:0009313">
    <property type="term" value="P:oligosaccharide catabolic process"/>
    <property type="evidence" value="ECO:0007669"/>
    <property type="project" value="TreeGrafter"/>
</dbReference>
<feature type="region of interest" description="Disordered" evidence="3">
    <location>
        <begin position="398"/>
        <end position="423"/>
    </location>
</feature>
<dbReference type="PANTHER" id="PTHR10357:SF179">
    <property type="entry name" value="NEUTRAL AND BASIC AMINO ACID TRANSPORT PROTEIN RBAT"/>
    <property type="match status" value="1"/>
</dbReference>
<keyword evidence="1 5" id="KW-0378">Hydrolase</keyword>
<evidence type="ECO:0000256" key="2">
    <source>
        <dbReference type="ARBA" id="ARBA00023295"/>
    </source>
</evidence>
<reference evidence="5" key="1">
    <citation type="submission" date="2019-08" db="EMBL/GenBank/DDBJ databases">
        <authorList>
            <person name="Kucharzyk K."/>
            <person name="Murdoch R.W."/>
            <person name="Higgins S."/>
            <person name="Loffler F."/>
        </authorList>
    </citation>
    <scope>NUCLEOTIDE SEQUENCE</scope>
</reference>
<dbReference type="AlphaFoldDB" id="A0A644UAL7"/>
<gene>
    <name evidence="5" type="primary">malL_2</name>
    <name evidence="5" type="ORF">SDC9_21871</name>
</gene>
<evidence type="ECO:0000256" key="3">
    <source>
        <dbReference type="SAM" id="MobiDB-lite"/>
    </source>
</evidence>